<feature type="compositionally biased region" description="Polar residues" evidence="2">
    <location>
        <begin position="428"/>
        <end position="440"/>
    </location>
</feature>
<dbReference type="Gene3D" id="1.25.40.10">
    <property type="entry name" value="Tetratricopeptide repeat domain"/>
    <property type="match status" value="2"/>
</dbReference>
<evidence type="ECO:0000259" key="3">
    <source>
        <dbReference type="PROSITE" id="PS50943"/>
    </source>
</evidence>
<feature type="domain" description="HTH cro/C1-type" evidence="3">
    <location>
        <begin position="8"/>
        <end position="61"/>
    </location>
</feature>
<dbReference type="InterPro" id="IPR011990">
    <property type="entry name" value="TPR-like_helical_dom_sf"/>
</dbReference>
<feature type="region of interest" description="Disordered" evidence="2">
    <location>
        <begin position="1"/>
        <end position="20"/>
    </location>
</feature>
<dbReference type="GO" id="GO:0003677">
    <property type="term" value="F:DNA binding"/>
    <property type="evidence" value="ECO:0007669"/>
    <property type="project" value="UniProtKB-KW"/>
</dbReference>
<reference evidence="4" key="1">
    <citation type="submission" date="2021-03" db="EMBL/GenBank/DDBJ databases">
        <title>Actinotalea soli sp. nov., isolated from soil.</title>
        <authorList>
            <person name="Ping W."/>
            <person name="Zhang J."/>
        </authorList>
    </citation>
    <scope>NUCLEOTIDE SEQUENCE</scope>
    <source>
        <strain evidence="4">BY-33</strain>
    </source>
</reference>
<keyword evidence="1" id="KW-0238">DNA-binding</keyword>
<evidence type="ECO:0000256" key="1">
    <source>
        <dbReference type="ARBA" id="ARBA00023125"/>
    </source>
</evidence>
<feature type="region of interest" description="Disordered" evidence="2">
    <location>
        <begin position="428"/>
        <end position="451"/>
    </location>
</feature>
<protein>
    <submittedName>
        <fullName evidence="4">Helix-turn-helix transcriptional regulator</fullName>
    </submittedName>
</protein>
<dbReference type="PROSITE" id="PS50943">
    <property type="entry name" value="HTH_CROC1"/>
    <property type="match status" value="1"/>
</dbReference>
<dbReference type="PANTHER" id="PTHR46797">
    <property type="entry name" value="HTH-TYPE TRANSCRIPTIONAL REGULATOR"/>
    <property type="match status" value="1"/>
</dbReference>
<evidence type="ECO:0000313" key="5">
    <source>
        <dbReference type="Proteomes" id="UP000664209"/>
    </source>
</evidence>
<dbReference type="EMBL" id="JAGEMK010000001">
    <property type="protein sequence ID" value="MBO1750712.1"/>
    <property type="molecule type" value="Genomic_DNA"/>
</dbReference>
<gene>
    <name evidence="4" type="ORF">J4G33_02730</name>
</gene>
<proteinExistence type="predicted"/>
<dbReference type="PANTHER" id="PTHR46797:SF1">
    <property type="entry name" value="METHYLPHOSPHONATE SYNTHASE"/>
    <property type="match status" value="1"/>
</dbReference>
<dbReference type="Gene3D" id="1.10.260.40">
    <property type="entry name" value="lambda repressor-like DNA-binding domains"/>
    <property type="match status" value="1"/>
</dbReference>
<organism evidence="4 5">
    <name type="scientific">Actinotalea soli</name>
    <dbReference type="NCBI Taxonomy" id="2819234"/>
    <lineage>
        <taxon>Bacteria</taxon>
        <taxon>Bacillati</taxon>
        <taxon>Actinomycetota</taxon>
        <taxon>Actinomycetes</taxon>
        <taxon>Micrococcales</taxon>
        <taxon>Cellulomonadaceae</taxon>
        <taxon>Actinotalea</taxon>
    </lineage>
</organism>
<dbReference type="Proteomes" id="UP000664209">
    <property type="component" value="Unassembled WGS sequence"/>
</dbReference>
<dbReference type="GO" id="GO:0005829">
    <property type="term" value="C:cytosol"/>
    <property type="evidence" value="ECO:0007669"/>
    <property type="project" value="TreeGrafter"/>
</dbReference>
<name>A0A939RSB4_9CELL</name>
<keyword evidence="5" id="KW-1185">Reference proteome</keyword>
<dbReference type="Pfam" id="PF13560">
    <property type="entry name" value="HTH_31"/>
    <property type="match status" value="1"/>
</dbReference>
<dbReference type="InterPro" id="IPR001387">
    <property type="entry name" value="Cro/C1-type_HTH"/>
</dbReference>
<feature type="compositionally biased region" description="Basic and acidic residues" evidence="2">
    <location>
        <begin position="1"/>
        <end position="14"/>
    </location>
</feature>
<evidence type="ECO:0000256" key="2">
    <source>
        <dbReference type="SAM" id="MobiDB-lite"/>
    </source>
</evidence>
<dbReference type="AlphaFoldDB" id="A0A939RSB4"/>
<dbReference type="GO" id="GO:0003700">
    <property type="term" value="F:DNA-binding transcription factor activity"/>
    <property type="evidence" value="ECO:0007669"/>
    <property type="project" value="TreeGrafter"/>
</dbReference>
<dbReference type="CDD" id="cd00093">
    <property type="entry name" value="HTH_XRE"/>
    <property type="match status" value="1"/>
</dbReference>
<dbReference type="SMART" id="SM00530">
    <property type="entry name" value="HTH_XRE"/>
    <property type="match status" value="1"/>
</dbReference>
<dbReference type="SUPFAM" id="SSF47413">
    <property type="entry name" value="lambda repressor-like DNA-binding domains"/>
    <property type="match status" value="1"/>
</dbReference>
<dbReference type="InterPro" id="IPR050807">
    <property type="entry name" value="TransReg_Diox_bact_type"/>
</dbReference>
<dbReference type="RefSeq" id="WP_208054333.1">
    <property type="nucleotide sequence ID" value="NZ_JAGEMK010000001.1"/>
</dbReference>
<accession>A0A939RSB4</accession>
<dbReference type="SUPFAM" id="SSF48452">
    <property type="entry name" value="TPR-like"/>
    <property type="match status" value="2"/>
</dbReference>
<comment type="caution">
    <text evidence="4">The sequence shown here is derived from an EMBL/GenBank/DDBJ whole genome shotgun (WGS) entry which is preliminary data.</text>
</comment>
<dbReference type="InterPro" id="IPR010982">
    <property type="entry name" value="Lambda_DNA-bd_dom_sf"/>
</dbReference>
<sequence>MTELSERLRDERTRAGMSQTALAGEDFSPSYISLIEAGRRMPTDAALAVLADRLGTTADYLRHGDKAPSEERARLEIGFARLALANGAAEEARDRLLALDLSTIAPRHHAEALHALAQAHEALGELDESINVLEPLLKEARLRGRATEAATLATSLVAAYHEAGDLGHSIELGEQVLQELETLGVAGTDEHLRLASTILWSYYERGDLLFAAHRAAELVRLADEAGTMRGRGSIYWNASLVAEGRGDLAEARRLTERALAYLSEGASSRDVPRLRLHYAWLLLRLDAPEPEAALEQLGRAQTNLALVGSEVELARCDFESGRARLLLGEIDAAEDLARSGLGRLDETATLDRCNGHILLGDVLAAQGSLDEAHAAYRWAADMLGMMSAGRESASVWRALGDRLLAHGDLAGAAQAYETALREVGIRPTTTPLVTPGQVASTKAAGSHRSEA</sequence>
<evidence type="ECO:0000313" key="4">
    <source>
        <dbReference type="EMBL" id="MBO1750712.1"/>
    </source>
</evidence>